<reference evidence="4" key="1">
    <citation type="journal article" date="2016" name="Front. Cell. Infect. Microbiol.">
        <title>Evolution and Diversity of the Antimicrobial Resistance Associated Mobilome in Streptococcus suis: A Probable Mobile Genetic Elements Reservoir for Other Streptococci.</title>
        <authorList>
            <person name="Huang J."/>
            <person name="Ma J."/>
            <person name="Shang K."/>
            <person name="Hu X."/>
            <person name="Liang Y."/>
            <person name="Li D."/>
            <person name="Wu Z."/>
            <person name="Dai L."/>
            <person name="Chen L."/>
            <person name="Wang L."/>
        </authorList>
    </citation>
    <scope>NUCLEOTIDE SEQUENCE</scope>
    <source>
        <strain evidence="4">LP081102</strain>
    </source>
</reference>
<dbReference type="GO" id="GO:0019323">
    <property type="term" value="P:pentose catabolic process"/>
    <property type="evidence" value="ECO:0007669"/>
    <property type="project" value="TreeGrafter"/>
</dbReference>
<dbReference type="EMBL" id="KX077885">
    <property type="protein sequence ID" value="ANJ64218.1"/>
    <property type="molecule type" value="Genomic_DNA"/>
</dbReference>
<keyword evidence="2 4" id="KW-0456">Lyase</keyword>
<evidence type="ECO:0000313" key="4">
    <source>
        <dbReference type="EMBL" id="ANJ64218.1"/>
    </source>
</evidence>
<evidence type="ECO:0000256" key="2">
    <source>
        <dbReference type="ARBA" id="ARBA00023239"/>
    </source>
</evidence>
<evidence type="ECO:0000259" key="3">
    <source>
        <dbReference type="Pfam" id="PF00596"/>
    </source>
</evidence>
<dbReference type="InterPro" id="IPR001303">
    <property type="entry name" value="Aldolase_II/adducin_N"/>
</dbReference>
<dbReference type="GO" id="GO:0005829">
    <property type="term" value="C:cytosol"/>
    <property type="evidence" value="ECO:0007669"/>
    <property type="project" value="TreeGrafter"/>
</dbReference>
<dbReference type="InterPro" id="IPR050197">
    <property type="entry name" value="Aldolase_class_II_sugar_metab"/>
</dbReference>
<evidence type="ECO:0000256" key="1">
    <source>
        <dbReference type="ARBA" id="ARBA00022723"/>
    </source>
</evidence>
<dbReference type="GO" id="GO:0046872">
    <property type="term" value="F:metal ion binding"/>
    <property type="evidence" value="ECO:0007669"/>
    <property type="project" value="UniProtKB-KW"/>
</dbReference>
<feature type="domain" description="Class II aldolase/adducin N-terminal" evidence="3">
    <location>
        <begin position="4"/>
        <end position="86"/>
    </location>
</feature>
<dbReference type="GO" id="GO:0008994">
    <property type="term" value="F:rhamnulose-1-phosphate aldolase activity"/>
    <property type="evidence" value="ECO:0007669"/>
    <property type="project" value="UniProtKB-EC"/>
</dbReference>
<sequence length="95" mass="10839">MSYIECLKVNPEQRVVFHCHPTNLIALSFTQDLDDCHLSRLLWKMQAESLVVFSEGIGAIPYMTPGTTEIGKATAEKMLDFSAVIWPLCFRYLTR</sequence>
<dbReference type="EC" id="4.1.2.19" evidence="4"/>
<keyword evidence="1" id="KW-0479">Metal-binding</keyword>
<dbReference type="PANTHER" id="PTHR22789:SF0">
    <property type="entry name" value="3-OXO-TETRONATE 4-PHOSPHATE DECARBOXYLASE-RELATED"/>
    <property type="match status" value="1"/>
</dbReference>
<dbReference type="AlphaFoldDB" id="A0A1X9I1T6"/>
<dbReference type="InterPro" id="IPR036409">
    <property type="entry name" value="Aldolase_II/adducin_N_sf"/>
</dbReference>
<dbReference type="PANTHER" id="PTHR22789">
    <property type="entry name" value="FUCULOSE PHOSPHATE ALDOLASE"/>
    <property type="match status" value="1"/>
</dbReference>
<name>A0A1X9I1T6_STRSU</name>
<protein>
    <submittedName>
        <fullName evidence="4">Rhamnulose-1-phosphate aldolase</fullName>
        <ecNumber evidence="4">4.1.2.19</ecNumber>
    </submittedName>
</protein>
<dbReference type="Gene3D" id="3.40.225.10">
    <property type="entry name" value="Class II aldolase/adducin N-terminal domain"/>
    <property type="match status" value="1"/>
</dbReference>
<proteinExistence type="predicted"/>
<accession>A0A1X9I1T6</accession>
<organism evidence="4">
    <name type="scientific">Streptococcus suis</name>
    <dbReference type="NCBI Taxonomy" id="1307"/>
    <lineage>
        <taxon>Bacteria</taxon>
        <taxon>Bacillati</taxon>
        <taxon>Bacillota</taxon>
        <taxon>Bacilli</taxon>
        <taxon>Lactobacillales</taxon>
        <taxon>Streptococcaceae</taxon>
        <taxon>Streptococcus</taxon>
    </lineage>
</organism>
<dbReference type="SUPFAM" id="SSF53639">
    <property type="entry name" value="AraD/HMP-PK domain-like"/>
    <property type="match status" value="1"/>
</dbReference>
<dbReference type="Pfam" id="PF00596">
    <property type="entry name" value="Aldolase_II"/>
    <property type="match status" value="1"/>
</dbReference>